<accession>A0AA48GIH2</accession>
<protein>
    <submittedName>
        <fullName evidence="1">Uncharacterized protein</fullName>
    </submittedName>
</protein>
<dbReference type="EMBL" id="AP027080">
    <property type="protein sequence ID" value="BDU71892.1"/>
    <property type="molecule type" value="Genomic_DNA"/>
</dbReference>
<name>A0AA48GIH2_9BACT</name>
<reference evidence="2" key="1">
    <citation type="journal article" date="2023" name="Int. J. Syst. Evol. Microbiol.">
        <title>Mesoterricola silvestris gen. nov., sp. nov., Mesoterricola sediminis sp. nov., Geothrix oryzae sp. nov., Geothrix edaphica sp. nov., Geothrix rubra sp. nov., and Geothrix limicola sp. nov., six novel members of Acidobacteriota isolated from soils.</title>
        <authorList>
            <person name="Itoh H."/>
            <person name="Sugisawa Y."/>
            <person name="Mise K."/>
            <person name="Xu Z."/>
            <person name="Kuniyasu M."/>
            <person name="Ushijima N."/>
            <person name="Kawano K."/>
            <person name="Kobayashi E."/>
            <person name="Shiratori Y."/>
            <person name="Masuda Y."/>
            <person name="Senoo K."/>
        </authorList>
    </citation>
    <scope>NUCLEOTIDE SEQUENCE [LARGE SCALE GENOMIC DNA]</scope>
    <source>
        <strain evidence="2">W79</strain>
    </source>
</reference>
<evidence type="ECO:0000313" key="2">
    <source>
        <dbReference type="Proteomes" id="UP001238179"/>
    </source>
</evidence>
<organism evidence="1 2">
    <name type="scientific">Mesoterricola silvestris</name>
    <dbReference type="NCBI Taxonomy" id="2927979"/>
    <lineage>
        <taxon>Bacteria</taxon>
        <taxon>Pseudomonadati</taxon>
        <taxon>Acidobacteriota</taxon>
        <taxon>Holophagae</taxon>
        <taxon>Holophagales</taxon>
        <taxon>Holophagaceae</taxon>
        <taxon>Mesoterricola</taxon>
    </lineage>
</organism>
<keyword evidence="2" id="KW-1185">Reference proteome</keyword>
<gene>
    <name evidence="1" type="ORF">METEAL_10660</name>
</gene>
<evidence type="ECO:0000313" key="1">
    <source>
        <dbReference type="EMBL" id="BDU71892.1"/>
    </source>
</evidence>
<dbReference type="RefSeq" id="WP_316414794.1">
    <property type="nucleotide sequence ID" value="NZ_AP027080.1"/>
</dbReference>
<proteinExistence type="predicted"/>
<dbReference type="Proteomes" id="UP001238179">
    <property type="component" value="Chromosome"/>
</dbReference>
<dbReference type="KEGG" id="msil:METEAL_10660"/>
<dbReference type="AlphaFoldDB" id="A0AA48GIH2"/>
<sequence length="191" mass="21433">MLLHPPPPPAEILQVRPGIPFFEGSDPMLLGVLGWTLEHAPSLAKVFDRLLKAEPKARYRLTQGFDKNYGRLLVGSDDQFILVEIQVPMLPWKRCGDAVEPWLATAIFLAATTAERGDLRGTPNPNRFKFLSVTKNAAFALQKEVRKELEAADPVRFKDMPYGWTLYESGFRAVPGRTRPSQQRPLPPGLN</sequence>